<gene>
    <name evidence="2" type="ORF">E8A74_08410</name>
</gene>
<dbReference type="Gene3D" id="1.10.260.40">
    <property type="entry name" value="lambda repressor-like DNA-binding domains"/>
    <property type="match status" value="1"/>
</dbReference>
<feature type="region of interest" description="Disordered" evidence="1">
    <location>
        <begin position="1"/>
        <end position="21"/>
    </location>
</feature>
<dbReference type="Proteomes" id="UP000309215">
    <property type="component" value="Unassembled WGS sequence"/>
</dbReference>
<dbReference type="InterPro" id="IPR010982">
    <property type="entry name" value="Lambda_DNA-bd_dom_sf"/>
</dbReference>
<evidence type="ECO:0000313" key="3">
    <source>
        <dbReference type="Proteomes" id="UP000309215"/>
    </source>
</evidence>
<dbReference type="RefSeq" id="WP_136928423.1">
    <property type="nucleotide sequence ID" value="NZ_SSMQ01000006.1"/>
</dbReference>
<dbReference type="GO" id="GO:0003677">
    <property type="term" value="F:DNA binding"/>
    <property type="evidence" value="ECO:0007669"/>
    <property type="project" value="InterPro"/>
</dbReference>
<keyword evidence="3" id="KW-1185">Reference proteome</keyword>
<dbReference type="SUPFAM" id="SSF47413">
    <property type="entry name" value="lambda repressor-like DNA-binding domains"/>
    <property type="match status" value="1"/>
</dbReference>
<proteinExistence type="predicted"/>
<dbReference type="EMBL" id="SSMQ01000006">
    <property type="protein sequence ID" value="TKD10457.1"/>
    <property type="molecule type" value="Genomic_DNA"/>
</dbReference>
<evidence type="ECO:0000256" key="1">
    <source>
        <dbReference type="SAM" id="MobiDB-lite"/>
    </source>
</evidence>
<reference evidence="2 3" key="1">
    <citation type="submission" date="2019-04" db="EMBL/GenBank/DDBJ databases">
        <authorList>
            <person name="Li Y."/>
            <person name="Wang J."/>
        </authorList>
    </citation>
    <scope>NUCLEOTIDE SEQUENCE [LARGE SCALE GENOMIC DNA]</scope>
    <source>
        <strain evidence="2 3">DSM 14668</strain>
    </source>
</reference>
<dbReference type="OrthoDB" id="5517683at2"/>
<protein>
    <submittedName>
        <fullName evidence="2">Transcriptional regulator</fullName>
    </submittedName>
</protein>
<comment type="caution">
    <text evidence="2">The sequence shown here is derived from an EMBL/GenBank/DDBJ whole genome shotgun (WGS) entry which is preliminary data.</text>
</comment>
<evidence type="ECO:0000313" key="2">
    <source>
        <dbReference type="EMBL" id="TKD10457.1"/>
    </source>
</evidence>
<accession>A0A4U1JGJ9</accession>
<sequence length="110" mass="11515">MLTVVRSPSGGQEGGRPPRKLPVLSLLPAEAARLRATLRNLRRAYGGWDVLASVMGVYRKTIEKIARGAAPGSPGMLLRAARAAGVSVERLLAPLSSADVCPTCGARRAP</sequence>
<organism evidence="2 3">
    <name type="scientific">Polyangium fumosum</name>
    <dbReference type="NCBI Taxonomy" id="889272"/>
    <lineage>
        <taxon>Bacteria</taxon>
        <taxon>Pseudomonadati</taxon>
        <taxon>Myxococcota</taxon>
        <taxon>Polyangia</taxon>
        <taxon>Polyangiales</taxon>
        <taxon>Polyangiaceae</taxon>
        <taxon>Polyangium</taxon>
    </lineage>
</organism>
<name>A0A4U1JGJ9_9BACT</name>
<dbReference type="AlphaFoldDB" id="A0A4U1JGJ9"/>